<accession>A0AAN7YTW1</accession>
<dbReference type="AlphaFoldDB" id="A0AAN7YTW1"/>
<name>A0AAN7YTW1_9PEZI</name>
<organism evidence="1 2">
    <name type="scientific">Xylaria bambusicola</name>
    <dbReference type="NCBI Taxonomy" id="326684"/>
    <lineage>
        <taxon>Eukaryota</taxon>
        <taxon>Fungi</taxon>
        <taxon>Dikarya</taxon>
        <taxon>Ascomycota</taxon>
        <taxon>Pezizomycotina</taxon>
        <taxon>Sordariomycetes</taxon>
        <taxon>Xylariomycetidae</taxon>
        <taxon>Xylariales</taxon>
        <taxon>Xylariaceae</taxon>
        <taxon>Xylaria</taxon>
    </lineage>
</organism>
<comment type="caution">
    <text evidence="1">The sequence shown here is derived from an EMBL/GenBank/DDBJ whole genome shotgun (WGS) entry which is preliminary data.</text>
</comment>
<proteinExistence type="predicted"/>
<sequence length="189" mass="21408">MHILRHEKERKIEIEIKRERYYMEACSEGLESLKLRSPPKQTTALDDRLMNCCHVKNSPITRESQQQAAAARPDVTPTCLLHTNSILLLLTTTLYYYSHIISQGKRDGQKPSKERDKTHAPMDCECTWSKPTYLTYLPYFTTHHPLLVGLVLPAHTIIALKRVHVAHPPATAIPEPISAPPLAATIRLG</sequence>
<evidence type="ECO:0000313" key="1">
    <source>
        <dbReference type="EMBL" id="KAK5624395.1"/>
    </source>
</evidence>
<protein>
    <submittedName>
        <fullName evidence="1">Uncharacterized protein</fullName>
    </submittedName>
</protein>
<reference evidence="1 2" key="1">
    <citation type="submission" date="2023-10" db="EMBL/GenBank/DDBJ databases">
        <title>Draft genome sequence of Xylaria bambusicola isolate GMP-LS, the root and basal stem rot pathogen of sugarcane in Indonesia.</title>
        <authorList>
            <person name="Selvaraj P."/>
            <person name="Muralishankar V."/>
            <person name="Muruganantham S."/>
            <person name="Sp S."/>
            <person name="Haryani S."/>
            <person name="Lau K.J.X."/>
            <person name="Naqvi N.I."/>
        </authorList>
    </citation>
    <scope>NUCLEOTIDE SEQUENCE [LARGE SCALE GENOMIC DNA]</scope>
    <source>
        <strain evidence="1">GMP-LS</strain>
    </source>
</reference>
<gene>
    <name evidence="1" type="ORF">RRF57_000111</name>
</gene>
<evidence type="ECO:0000313" key="2">
    <source>
        <dbReference type="Proteomes" id="UP001305414"/>
    </source>
</evidence>
<dbReference type="EMBL" id="JAWHQM010000001">
    <property type="protein sequence ID" value="KAK5624395.1"/>
    <property type="molecule type" value="Genomic_DNA"/>
</dbReference>
<dbReference type="Proteomes" id="UP001305414">
    <property type="component" value="Unassembled WGS sequence"/>
</dbReference>
<keyword evidence="2" id="KW-1185">Reference proteome</keyword>